<evidence type="ECO:0000256" key="1">
    <source>
        <dbReference type="ARBA" id="ARBA00022801"/>
    </source>
</evidence>
<gene>
    <name evidence="3" type="primary">cwlD</name>
    <name evidence="3" type="ORF">P8V03_03100</name>
</gene>
<dbReference type="InterPro" id="IPR014234">
    <property type="entry name" value="Spore_CwlD"/>
</dbReference>
<dbReference type="InterPro" id="IPR050695">
    <property type="entry name" value="N-acetylmuramoyl_amidase_3"/>
</dbReference>
<dbReference type="SUPFAM" id="SSF53187">
    <property type="entry name" value="Zn-dependent exopeptidases"/>
    <property type="match status" value="1"/>
</dbReference>
<accession>A0ABU4JPT1</accession>
<evidence type="ECO:0000313" key="4">
    <source>
        <dbReference type="Proteomes" id="UP001281656"/>
    </source>
</evidence>
<organism evidence="3 4">
    <name type="scientific">Clostridium tanneri</name>
    <dbReference type="NCBI Taxonomy" id="3037988"/>
    <lineage>
        <taxon>Bacteria</taxon>
        <taxon>Bacillati</taxon>
        <taxon>Bacillota</taxon>
        <taxon>Clostridia</taxon>
        <taxon>Eubacteriales</taxon>
        <taxon>Clostridiaceae</taxon>
        <taxon>Clostridium</taxon>
    </lineage>
</organism>
<dbReference type="SMART" id="SM00646">
    <property type="entry name" value="Ami_3"/>
    <property type="match status" value="1"/>
</dbReference>
<sequence length="240" mass="27696">MNYRNRKLILITLVIFLGMTSVLYANIKYSTPTTKNKFHFINSEEDRVILIDPGHGGVDGGASGIKSGILEKDINLKISTRLRDKLEKQGYKVVMTREDDRGLYEDEGRIRKKKLEDLNNRVKIKKDSNCDMFISIHLNAFPETRYYGAQVWYSRNKDSQRLARIVQENFKKDLDINNNRQEKPALDSYKVLRVNDDMPSILIECGFLSNPGEEQKLTTDEYQNIIAESIVKSLNTYYGG</sequence>
<keyword evidence="1 3" id="KW-0378">Hydrolase</keyword>
<keyword evidence="4" id="KW-1185">Reference proteome</keyword>
<evidence type="ECO:0000313" key="3">
    <source>
        <dbReference type="EMBL" id="MDW8800139.1"/>
    </source>
</evidence>
<dbReference type="NCBIfam" id="TIGR02883">
    <property type="entry name" value="spore_cwlD"/>
    <property type="match status" value="1"/>
</dbReference>
<dbReference type="EMBL" id="JARUJP010000002">
    <property type="protein sequence ID" value="MDW8800139.1"/>
    <property type="molecule type" value="Genomic_DNA"/>
</dbReference>
<dbReference type="PANTHER" id="PTHR30404:SF0">
    <property type="entry name" value="N-ACETYLMURAMOYL-L-ALANINE AMIDASE AMIC"/>
    <property type="match status" value="1"/>
</dbReference>
<dbReference type="Gene3D" id="3.40.630.40">
    <property type="entry name" value="Zn-dependent exopeptidases"/>
    <property type="match status" value="1"/>
</dbReference>
<dbReference type="EC" id="3.5.1.28" evidence="3"/>
<proteinExistence type="predicted"/>
<dbReference type="Proteomes" id="UP001281656">
    <property type="component" value="Unassembled WGS sequence"/>
</dbReference>
<dbReference type="InterPro" id="IPR002508">
    <property type="entry name" value="MurNAc-LAA_cat"/>
</dbReference>
<dbReference type="GO" id="GO:0008745">
    <property type="term" value="F:N-acetylmuramoyl-L-alanine amidase activity"/>
    <property type="evidence" value="ECO:0007669"/>
    <property type="project" value="UniProtKB-EC"/>
</dbReference>
<feature type="domain" description="MurNAc-LAA" evidence="2">
    <location>
        <begin position="122"/>
        <end position="235"/>
    </location>
</feature>
<dbReference type="RefSeq" id="WP_318796752.1">
    <property type="nucleotide sequence ID" value="NZ_JARUJP010000002.1"/>
</dbReference>
<evidence type="ECO:0000259" key="2">
    <source>
        <dbReference type="SMART" id="SM00646"/>
    </source>
</evidence>
<reference evidence="3 4" key="1">
    <citation type="submission" date="2023-04" db="EMBL/GenBank/DDBJ databases">
        <title>Clostridium tannerae sp. nov., isolated from the fecal material of an alpaca.</title>
        <authorList>
            <person name="Miller S."/>
            <person name="Hendry M."/>
            <person name="King J."/>
            <person name="Sankaranarayanan K."/>
            <person name="Lawson P.A."/>
        </authorList>
    </citation>
    <scope>NUCLEOTIDE SEQUENCE [LARGE SCALE GENOMIC DNA]</scope>
    <source>
        <strain evidence="3 4">A1-XYC3</strain>
    </source>
</reference>
<dbReference type="PANTHER" id="PTHR30404">
    <property type="entry name" value="N-ACETYLMURAMOYL-L-ALANINE AMIDASE"/>
    <property type="match status" value="1"/>
</dbReference>
<protein>
    <submittedName>
        <fullName evidence="3">N-acetylmuramoyl-L-alanine amidase CwlD</fullName>
        <ecNumber evidence="3">3.5.1.28</ecNumber>
    </submittedName>
</protein>
<name>A0ABU4JPT1_9CLOT</name>
<dbReference type="Pfam" id="PF01520">
    <property type="entry name" value="Amidase_3"/>
    <property type="match status" value="1"/>
</dbReference>
<comment type="caution">
    <text evidence="3">The sequence shown here is derived from an EMBL/GenBank/DDBJ whole genome shotgun (WGS) entry which is preliminary data.</text>
</comment>
<dbReference type="CDD" id="cd02696">
    <property type="entry name" value="MurNAc-LAA"/>
    <property type="match status" value="1"/>
</dbReference>